<dbReference type="RefSeq" id="WP_062970631.1">
    <property type="nucleotide sequence ID" value="NZ_JAAXOS010000026.1"/>
</dbReference>
<dbReference type="Proteomes" id="UP000540698">
    <property type="component" value="Unassembled WGS sequence"/>
</dbReference>
<gene>
    <name evidence="2" type="ORF">HGB38_33825</name>
</gene>
<dbReference type="AlphaFoldDB" id="A0A7X6LBG5"/>
<dbReference type="EMBL" id="JAAXOS010000026">
    <property type="protein sequence ID" value="NKY31144.1"/>
    <property type="molecule type" value="Genomic_DNA"/>
</dbReference>
<organism evidence="2 3">
    <name type="scientific">Nocardia gamkensis</name>
    <dbReference type="NCBI Taxonomy" id="352869"/>
    <lineage>
        <taxon>Bacteria</taxon>
        <taxon>Bacillati</taxon>
        <taxon>Actinomycetota</taxon>
        <taxon>Actinomycetes</taxon>
        <taxon>Mycobacteriales</taxon>
        <taxon>Nocardiaceae</taxon>
        <taxon>Nocardia</taxon>
    </lineage>
</organism>
<keyword evidence="3" id="KW-1185">Reference proteome</keyword>
<accession>A0A7X6LBG5</accession>
<dbReference type="Gene3D" id="3.90.950.20">
    <property type="entry name" value="CinA-like"/>
    <property type="match status" value="1"/>
</dbReference>
<comment type="caution">
    <text evidence="2">The sequence shown here is derived from an EMBL/GenBank/DDBJ whole genome shotgun (WGS) entry which is preliminary data.</text>
</comment>
<evidence type="ECO:0000259" key="1">
    <source>
        <dbReference type="Pfam" id="PF02464"/>
    </source>
</evidence>
<dbReference type="SUPFAM" id="SSF142433">
    <property type="entry name" value="CinA-like"/>
    <property type="match status" value="1"/>
</dbReference>
<evidence type="ECO:0000313" key="3">
    <source>
        <dbReference type="Proteomes" id="UP000540698"/>
    </source>
</evidence>
<dbReference type="InterPro" id="IPR036653">
    <property type="entry name" value="CinA-like_C"/>
</dbReference>
<evidence type="ECO:0000313" key="2">
    <source>
        <dbReference type="EMBL" id="NKY31144.1"/>
    </source>
</evidence>
<name>A0A7X6LBG5_9NOCA</name>
<dbReference type="InterPro" id="IPR008136">
    <property type="entry name" value="CinA_C"/>
</dbReference>
<protein>
    <submittedName>
        <fullName evidence="2">CinA family protein</fullName>
    </submittedName>
</protein>
<sequence length="162" mass="16578">MPQADENAHELAESAQQSEITVAVAESLTSGRLSATLGAAPNSSEWFRGGLVAYSTEVKRTVLGVPDVPVVSQTAAEAMATGVRGLLQAAVSVAVTGAGGPDPQDGQPPGSVWFAIATEHGVRAWHRQFDGEPVEVVEQTVACATESLLDTVRSLGSAASPA</sequence>
<dbReference type="NCBIfam" id="TIGR00199">
    <property type="entry name" value="PncC_domain"/>
    <property type="match status" value="1"/>
</dbReference>
<feature type="domain" description="CinA C-terminal" evidence="1">
    <location>
        <begin position="7"/>
        <end position="151"/>
    </location>
</feature>
<reference evidence="2 3" key="1">
    <citation type="submission" date="2020-04" db="EMBL/GenBank/DDBJ databases">
        <title>MicrobeNet Type strains.</title>
        <authorList>
            <person name="Nicholson A.C."/>
        </authorList>
    </citation>
    <scope>NUCLEOTIDE SEQUENCE [LARGE SCALE GENOMIC DNA]</scope>
    <source>
        <strain evidence="2 3">DSM 44956</strain>
    </source>
</reference>
<dbReference type="Pfam" id="PF02464">
    <property type="entry name" value="CinA"/>
    <property type="match status" value="1"/>
</dbReference>
<proteinExistence type="predicted"/>